<keyword evidence="4" id="KW-0143">Chaperone</keyword>
<feature type="compositionally biased region" description="Polar residues" evidence="6">
    <location>
        <begin position="247"/>
        <end position="262"/>
    </location>
</feature>
<dbReference type="InterPro" id="IPR013874">
    <property type="entry name" value="Cdc37_Hsp90-bd"/>
</dbReference>
<evidence type="ECO:0000259" key="7">
    <source>
        <dbReference type="SMART" id="SM01069"/>
    </source>
</evidence>
<feature type="domain" description="Cdc37 Hsp90 binding" evidence="8">
    <location>
        <begin position="234"/>
        <end position="406"/>
    </location>
</feature>
<reference evidence="10 11" key="1">
    <citation type="journal article" date="2012" name="Eukaryot. Cell">
        <title>Draft genome sequence of Wickerhamomyces ciferrii NRRL Y-1031 F-60-10.</title>
        <authorList>
            <person name="Schneider J."/>
            <person name="Andrea H."/>
            <person name="Blom J."/>
            <person name="Jaenicke S."/>
            <person name="Ruckert C."/>
            <person name="Schorsch C."/>
            <person name="Szczepanowski R."/>
            <person name="Farwick M."/>
            <person name="Goesmann A."/>
            <person name="Puhler A."/>
            <person name="Schaffer S."/>
            <person name="Tauch A."/>
            <person name="Kohler T."/>
            <person name="Brinkrolf K."/>
        </authorList>
    </citation>
    <scope>NUCLEOTIDE SEQUENCE [LARGE SCALE GENOMIC DNA]</scope>
    <source>
        <strain evidence="11">ATCC 14091 / BCRC 22168 / CBS 111 / JCM 3599 / NBRC 0793 / NRRL Y-1031 F-60-10</strain>
    </source>
</reference>
<dbReference type="GO" id="GO:0006457">
    <property type="term" value="P:protein folding"/>
    <property type="evidence" value="ECO:0007669"/>
    <property type="project" value="TreeGrafter"/>
</dbReference>
<feature type="domain" description="Cdc37 C-terminal" evidence="7">
    <location>
        <begin position="422"/>
        <end position="515"/>
    </location>
</feature>
<dbReference type="eggNOG" id="KOG2260">
    <property type="taxonomic scope" value="Eukaryota"/>
</dbReference>
<dbReference type="HOGENOM" id="CLU_033261_1_0_1"/>
<accession>K0KH82</accession>
<dbReference type="Gene3D" id="1.20.58.610">
    <property type="entry name" value="Cdc37, Hsp90 binding domain"/>
    <property type="match status" value="1"/>
</dbReference>
<evidence type="ECO:0000256" key="6">
    <source>
        <dbReference type="SAM" id="MobiDB-lite"/>
    </source>
</evidence>
<dbReference type="InterPro" id="IPR004918">
    <property type="entry name" value="Cdc37"/>
</dbReference>
<dbReference type="SMART" id="SM01069">
    <property type="entry name" value="CDC37_C"/>
    <property type="match status" value="1"/>
</dbReference>
<feature type="region of interest" description="Disordered" evidence="6">
    <location>
        <begin position="174"/>
        <end position="275"/>
    </location>
</feature>
<evidence type="ECO:0000259" key="9">
    <source>
        <dbReference type="SMART" id="SM01071"/>
    </source>
</evidence>
<dbReference type="InterPro" id="IPR013873">
    <property type="entry name" value="Cdc37_C"/>
</dbReference>
<feature type="domain" description="Cdc37 N-terminal" evidence="9">
    <location>
        <begin position="2"/>
        <end position="179"/>
    </location>
</feature>
<feature type="compositionally biased region" description="Basic and acidic residues" evidence="6">
    <location>
        <begin position="222"/>
        <end position="232"/>
    </location>
</feature>
<dbReference type="PANTHER" id="PTHR12800">
    <property type="entry name" value="CDC37-RELATED"/>
    <property type="match status" value="1"/>
</dbReference>
<protein>
    <recommendedName>
        <fullName evidence="5">Hsp90 chaperone protein kinase-targeting subunit</fullName>
    </recommendedName>
</protein>
<feature type="compositionally biased region" description="Basic and acidic residues" evidence="6">
    <location>
        <begin position="183"/>
        <end position="200"/>
    </location>
</feature>
<gene>
    <name evidence="10" type="ORF">BN7_1078</name>
</gene>
<dbReference type="Proteomes" id="UP000009328">
    <property type="component" value="Unassembled WGS sequence"/>
</dbReference>
<dbReference type="GO" id="GO:0051082">
    <property type="term" value="F:unfolded protein binding"/>
    <property type="evidence" value="ECO:0007669"/>
    <property type="project" value="TreeGrafter"/>
</dbReference>
<dbReference type="GO" id="GO:0031072">
    <property type="term" value="F:heat shock protein binding"/>
    <property type="evidence" value="ECO:0007669"/>
    <property type="project" value="TreeGrafter"/>
</dbReference>
<proteinExistence type="inferred from homology"/>
<feature type="compositionally biased region" description="Acidic residues" evidence="6">
    <location>
        <begin position="533"/>
        <end position="548"/>
    </location>
</feature>
<dbReference type="Pfam" id="PF08564">
    <property type="entry name" value="CDC37_C"/>
    <property type="match status" value="1"/>
</dbReference>
<dbReference type="EMBL" id="CAIF01000022">
    <property type="protein sequence ID" value="CCH41537.1"/>
    <property type="molecule type" value="Genomic_DNA"/>
</dbReference>
<comment type="subcellular location">
    <subcellularLocation>
        <location evidence="1">Cytoplasm</location>
    </subcellularLocation>
</comment>
<evidence type="ECO:0000256" key="2">
    <source>
        <dbReference type="ARBA" id="ARBA00006222"/>
    </source>
</evidence>
<organism evidence="10 11">
    <name type="scientific">Wickerhamomyces ciferrii (strain ATCC 14091 / BCRC 22168 / CBS 111 / JCM 3599 / NBRC 0793 / NRRL Y-1031 F-60-10)</name>
    <name type="common">Yeast</name>
    <name type="synonym">Pichia ciferrii</name>
    <dbReference type="NCBI Taxonomy" id="1206466"/>
    <lineage>
        <taxon>Eukaryota</taxon>
        <taxon>Fungi</taxon>
        <taxon>Dikarya</taxon>
        <taxon>Ascomycota</taxon>
        <taxon>Saccharomycotina</taxon>
        <taxon>Saccharomycetes</taxon>
        <taxon>Phaffomycetales</taxon>
        <taxon>Wickerhamomycetaceae</taxon>
        <taxon>Wickerhamomyces</taxon>
    </lineage>
</organism>
<evidence type="ECO:0000256" key="1">
    <source>
        <dbReference type="ARBA" id="ARBA00004496"/>
    </source>
</evidence>
<comment type="similarity">
    <text evidence="2">Belongs to the CDC37 family.</text>
</comment>
<dbReference type="Pfam" id="PF03234">
    <property type="entry name" value="CDC37_N"/>
    <property type="match status" value="1"/>
</dbReference>
<feature type="region of interest" description="Disordered" evidence="6">
    <location>
        <begin position="503"/>
        <end position="548"/>
    </location>
</feature>
<feature type="compositionally biased region" description="Low complexity" evidence="6">
    <location>
        <begin position="202"/>
        <end position="219"/>
    </location>
</feature>
<dbReference type="AlphaFoldDB" id="K0KH82"/>
<comment type="caution">
    <text evidence="10">The sequence shown here is derived from an EMBL/GenBank/DDBJ whole genome shotgun (WGS) entry which is preliminary data.</text>
</comment>
<dbReference type="SUPFAM" id="SSF101391">
    <property type="entry name" value="Hsp90 co-chaperone CDC37"/>
    <property type="match status" value="1"/>
</dbReference>
<dbReference type="PANTHER" id="PTHR12800:SF4">
    <property type="entry name" value="HSP90 CO-CHAPERONE CDC37"/>
    <property type="match status" value="1"/>
</dbReference>
<name>K0KH82_WICCF</name>
<feature type="compositionally biased region" description="Low complexity" evidence="6">
    <location>
        <begin position="506"/>
        <end position="518"/>
    </location>
</feature>
<keyword evidence="3" id="KW-0963">Cytoplasm</keyword>
<dbReference type="GO" id="GO:0051087">
    <property type="term" value="F:protein-folding chaperone binding"/>
    <property type="evidence" value="ECO:0007669"/>
    <property type="project" value="TreeGrafter"/>
</dbReference>
<dbReference type="GO" id="GO:0019901">
    <property type="term" value="F:protein kinase binding"/>
    <property type="evidence" value="ECO:0007669"/>
    <property type="project" value="InterPro"/>
</dbReference>
<evidence type="ECO:0000259" key="8">
    <source>
        <dbReference type="SMART" id="SM01070"/>
    </source>
</evidence>
<keyword evidence="11" id="KW-1185">Reference proteome</keyword>
<dbReference type="GO" id="GO:0005737">
    <property type="term" value="C:cytoplasm"/>
    <property type="evidence" value="ECO:0007669"/>
    <property type="project" value="UniProtKB-SubCell"/>
</dbReference>
<evidence type="ECO:0000313" key="11">
    <source>
        <dbReference type="Proteomes" id="UP000009328"/>
    </source>
</evidence>
<evidence type="ECO:0000256" key="3">
    <source>
        <dbReference type="ARBA" id="ARBA00022490"/>
    </source>
</evidence>
<dbReference type="STRING" id="1206466.K0KH82"/>
<sequence>MAIDYSKWDKIELSDDSDVEVHPNVDKKSFIRWKQQDIHQKRDQRNHDIKTLEVQNAMYDELNKRVDKLLSSVSDLADFDQVKTYLQSNFDPNSKPDGIEEDGPTHNEMIEDLFTQLKADLENAAQDPSNGESVKTLVLAHRKKIDDVLERNHLKLKELYKERELHISSDDIHTGWDRSFLNKGDDKNASKDQSKTEDVRPSTSSVSSAASAYSKPSAAIDSDEKSKSEEAPKSNPVEKQNPEPKLSPSNNQEVAQASNVSNAEEEETIDDLHPDTFSYSKIPIEKIDQIKSFLKSHTHIITPNQKDSLLMKAFDAQFAHDNKRTYQIIFLSTILQYVHDIVEFKRTRHPQEISLIVEQLLSKMFINSHNQAFEAFKAEVQRTYAHIKQRCEILTQEQYEDINEEDQEIQLKSLDENSELIVNLPDSNSKDPNELKRFEIFQELPEDMQNALKTESLDEVNKVFRGMPIKQAEGILEIFEQCEVIGVQAVIENENDWREIKHEYEQSQSQSQSQPQSQKFDNTSSDDPKIEELGIEDQDFENTADIVD</sequence>
<dbReference type="GO" id="GO:0050821">
    <property type="term" value="P:protein stabilization"/>
    <property type="evidence" value="ECO:0007669"/>
    <property type="project" value="TreeGrafter"/>
</dbReference>
<dbReference type="SMART" id="SM01071">
    <property type="entry name" value="CDC37_N"/>
    <property type="match status" value="1"/>
</dbReference>
<dbReference type="Pfam" id="PF08565">
    <property type="entry name" value="CDC37_M"/>
    <property type="match status" value="1"/>
</dbReference>
<dbReference type="InParanoid" id="K0KH82"/>
<evidence type="ECO:0000256" key="4">
    <source>
        <dbReference type="ARBA" id="ARBA00023186"/>
    </source>
</evidence>
<dbReference type="SMART" id="SM01070">
    <property type="entry name" value="CDC37_M"/>
    <property type="match status" value="1"/>
</dbReference>
<evidence type="ECO:0000256" key="5">
    <source>
        <dbReference type="ARBA" id="ARBA00031396"/>
    </source>
</evidence>
<dbReference type="FunCoup" id="K0KH82">
    <property type="interactions" value="449"/>
</dbReference>
<dbReference type="InterPro" id="IPR038189">
    <property type="entry name" value="Cdc37_Hsp90-bd_sf"/>
</dbReference>
<evidence type="ECO:0000313" key="10">
    <source>
        <dbReference type="EMBL" id="CCH41537.1"/>
    </source>
</evidence>
<dbReference type="InterPro" id="IPR013855">
    <property type="entry name" value="Cdc37_N_dom"/>
</dbReference>